<comment type="caution">
    <text evidence="2">The sequence shown here is derived from an EMBL/GenBank/DDBJ whole genome shotgun (WGS) entry which is preliminary data.</text>
</comment>
<keyword evidence="3" id="KW-1185">Reference proteome</keyword>
<protein>
    <submittedName>
        <fullName evidence="2">Uncharacterized protein</fullName>
    </submittedName>
</protein>
<keyword evidence="1" id="KW-0812">Transmembrane</keyword>
<dbReference type="Proteomes" id="UP001082703">
    <property type="component" value="Unassembled WGS sequence"/>
</dbReference>
<reference evidence="2 3" key="1">
    <citation type="submission" date="2022-11" db="EMBL/GenBank/DDBJ databases">
        <authorList>
            <person name="Caiyu Z."/>
        </authorList>
    </citation>
    <scope>NUCLEOTIDE SEQUENCE [LARGE SCALE GENOMIC DNA]</scope>
    <source>
        <strain evidence="2 3">YR-4</strain>
    </source>
</reference>
<evidence type="ECO:0000256" key="1">
    <source>
        <dbReference type="SAM" id="Phobius"/>
    </source>
</evidence>
<accession>A0ABT4BSK9</accession>
<dbReference type="EMBL" id="JAPOHA010000005">
    <property type="protein sequence ID" value="MCY1713882.1"/>
    <property type="molecule type" value="Genomic_DNA"/>
</dbReference>
<gene>
    <name evidence="2" type="ORF">OUY18_06400</name>
</gene>
<feature type="transmembrane region" description="Helical" evidence="1">
    <location>
        <begin position="58"/>
        <end position="76"/>
    </location>
</feature>
<keyword evidence="1" id="KW-1133">Transmembrane helix</keyword>
<keyword evidence="1" id="KW-0472">Membrane</keyword>
<organism evidence="2 3">
    <name type="scientific">Caproiciproducens galactitolivorans</name>
    <dbReference type="NCBI Taxonomy" id="642589"/>
    <lineage>
        <taxon>Bacteria</taxon>
        <taxon>Bacillati</taxon>
        <taxon>Bacillota</taxon>
        <taxon>Clostridia</taxon>
        <taxon>Eubacteriales</taxon>
        <taxon>Acutalibacteraceae</taxon>
        <taxon>Caproiciproducens</taxon>
    </lineage>
</organism>
<name>A0ABT4BSK9_9FIRM</name>
<sequence>MGKKKAFALTLGASALTVLLGLWIKALRNHADTVPYRVIGGADGPTAIFVSGGFSNPLFYAAGAVLVLLCAAVIFFDSRHKI</sequence>
<proteinExistence type="predicted"/>
<evidence type="ECO:0000313" key="3">
    <source>
        <dbReference type="Proteomes" id="UP001082703"/>
    </source>
</evidence>
<evidence type="ECO:0000313" key="2">
    <source>
        <dbReference type="EMBL" id="MCY1713882.1"/>
    </source>
</evidence>
<dbReference type="RefSeq" id="WP_268057926.1">
    <property type="nucleotide sequence ID" value="NZ_JAPOHA010000005.1"/>
</dbReference>